<dbReference type="AlphaFoldDB" id="A0A9D1AJC9"/>
<feature type="domain" description="Zinc-ribbon" evidence="3">
    <location>
        <begin position="2"/>
        <end position="22"/>
    </location>
</feature>
<dbReference type="InterPro" id="IPR026870">
    <property type="entry name" value="Zinc_ribbon_dom"/>
</dbReference>
<keyword evidence="2" id="KW-1133">Transmembrane helix</keyword>
<evidence type="ECO:0000313" key="4">
    <source>
        <dbReference type="EMBL" id="HIR40256.1"/>
    </source>
</evidence>
<accession>A0A9D1AJC9</accession>
<gene>
    <name evidence="4" type="ORF">IAB36_00295</name>
</gene>
<keyword evidence="2" id="KW-0472">Membrane</keyword>
<protein>
    <submittedName>
        <fullName evidence="4">Zinc ribbon domain-containing protein</fullName>
    </submittedName>
</protein>
<dbReference type="Pfam" id="PF13240">
    <property type="entry name" value="Zn_Ribbon_1"/>
    <property type="match status" value="1"/>
</dbReference>
<keyword evidence="2" id="KW-0812">Transmembrane</keyword>
<feature type="transmembrane region" description="Helical" evidence="2">
    <location>
        <begin position="114"/>
        <end position="136"/>
    </location>
</feature>
<reference evidence="4" key="1">
    <citation type="submission" date="2020-10" db="EMBL/GenBank/DDBJ databases">
        <authorList>
            <person name="Gilroy R."/>
        </authorList>
    </citation>
    <scope>NUCLEOTIDE SEQUENCE</scope>
    <source>
        <strain evidence="4">CHK184-25365</strain>
    </source>
</reference>
<sequence>MFCTNCGTSISDDAKFCPNCGAVNQRAAQAAQPAPTQPAAAPVQPVQPEPTPQPVEAAPVQPAQANQAPQPVYAAAPAQQQAMPQNGPAYSAEMYPGYGAAAAAAPVKKKKTGLIVGICAGGAVVIAGIVVLILWLTGVFGGGVAGGVGGNSPVAVANSFIDIVMDPNGIDGQKVMDLLPDEMIDYAMSEGNYANEAEMADALEYSLGNSMVENLQLMEEYGISYDVSVGEAAPVSDYELEDIQDAYQEIGVNVSDAQTVEAVFNFEMDGETYSESTDIATIQVGGQWYLDTYSMG</sequence>
<feature type="region of interest" description="Disordered" evidence="1">
    <location>
        <begin position="31"/>
        <end position="58"/>
    </location>
</feature>
<evidence type="ECO:0000256" key="1">
    <source>
        <dbReference type="SAM" id="MobiDB-lite"/>
    </source>
</evidence>
<evidence type="ECO:0000256" key="2">
    <source>
        <dbReference type="SAM" id="Phobius"/>
    </source>
</evidence>
<feature type="compositionally biased region" description="Low complexity" evidence="1">
    <location>
        <begin position="31"/>
        <end position="44"/>
    </location>
</feature>
<reference evidence="4" key="2">
    <citation type="journal article" date="2021" name="PeerJ">
        <title>Extensive microbial diversity within the chicken gut microbiome revealed by metagenomics and culture.</title>
        <authorList>
            <person name="Gilroy R."/>
            <person name="Ravi A."/>
            <person name="Getino M."/>
            <person name="Pursley I."/>
            <person name="Horton D.L."/>
            <person name="Alikhan N.F."/>
            <person name="Baker D."/>
            <person name="Gharbi K."/>
            <person name="Hall N."/>
            <person name="Watson M."/>
            <person name="Adriaenssens E.M."/>
            <person name="Foster-Nyarko E."/>
            <person name="Jarju S."/>
            <person name="Secka A."/>
            <person name="Antonio M."/>
            <person name="Oren A."/>
            <person name="Chaudhuri R.R."/>
            <person name="La Ragione R."/>
            <person name="Hildebrand F."/>
            <person name="Pallen M.J."/>
        </authorList>
    </citation>
    <scope>NUCLEOTIDE SEQUENCE</scope>
    <source>
        <strain evidence="4">CHK184-25365</strain>
    </source>
</reference>
<evidence type="ECO:0000313" key="5">
    <source>
        <dbReference type="Proteomes" id="UP000886749"/>
    </source>
</evidence>
<name>A0A9D1AJC9_9FIRM</name>
<proteinExistence type="predicted"/>
<evidence type="ECO:0000259" key="3">
    <source>
        <dbReference type="Pfam" id="PF13240"/>
    </source>
</evidence>
<organism evidence="4 5">
    <name type="scientific">Candidatus Egerieicola pullicola</name>
    <dbReference type="NCBI Taxonomy" id="2840775"/>
    <lineage>
        <taxon>Bacteria</taxon>
        <taxon>Bacillati</taxon>
        <taxon>Bacillota</taxon>
        <taxon>Clostridia</taxon>
        <taxon>Eubacteriales</taxon>
        <taxon>Oscillospiraceae</taxon>
        <taxon>Oscillospiraceae incertae sedis</taxon>
        <taxon>Candidatus Egerieicola</taxon>
    </lineage>
</organism>
<comment type="caution">
    <text evidence="4">The sequence shown here is derived from an EMBL/GenBank/DDBJ whole genome shotgun (WGS) entry which is preliminary data.</text>
</comment>
<dbReference type="Proteomes" id="UP000886749">
    <property type="component" value="Unassembled WGS sequence"/>
</dbReference>
<dbReference type="EMBL" id="DVGY01000008">
    <property type="protein sequence ID" value="HIR40256.1"/>
    <property type="molecule type" value="Genomic_DNA"/>
</dbReference>